<accession>V5RK36</accession>
<dbReference type="EMBL" id="CP006682">
    <property type="protein sequence ID" value="AHB36471.1"/>
    <property type="molecule type" value="Genomic_DNA"/>
</dbReference>
<dbReference type="REBASE" id="74494">
    <property type="entry name" value="M.SapB31ORF6260P"/>
</dbReference>
<dbReference type="STRING" id="1276258.SAPIS_v1c06260"/>
<dbReference type="SUPFAM" id="SSF53335">
    <property type="entry name" value="S-adenosyl-L-methionine-dependent methyltransferases"/>
    <property type="match status" value="2"/>
</dbReference>
<name>V5RK36_SPIAP</name>
<comment type="catalytic activity">
    <reaction evidence="7">
        <text>a 2'-deoxycytidine in DNA + S-adenosyl-L-methionine = an N(4)-methyl-2'-deoxycytidine in DNA + S-adenosyl-L-homocysteine + H(+)</text>
        <dbReference type="Rhea" id="RHEA:16857"/>
        <dbReference type="Rhea" id="RHEA-COMP:11369"/>
        <dbReference type="Rhea" id="RHEA-COMP:13674"/>
        <dbReference type="ChEBI" id="CHEBI:15378"/>
        <dbReference type="ChEBI" id="CHEBI:57856"/>
        <dbReference type="ChEBI" id="CHEBI:59789"/>
        <dbReference type="ChEBI" id="CHEBI:85452"/>
        <dbReference type="ChEBI" id="CHEBI:137933"/>
        <dbReference type="EC" id="2.1.1.113"/>
    </reaction>
</comment>
<evidence type="ECO:0000256" key="1">
    <source>
        <dbReference type="ARBA" id="ARBA00010203"/>
    </source>
</evidence>
<evidence type="ECO:0000256" key="2">
    <source>
        <dbReference type="ARBA" id="ARBA00012185"/>
    </source>
</evidence>
<dbReference type="KEGG" id="sapi:SAPIS_v1c06260"/>
<dbReference type="Gene3D" id="3.40.50.150">
    <property type="entry name" value="Vaccinia Virus protein VP39"/>
    <property type="match status" value="2"/>
</dbReference>
<dbReference type="Proteomes" id="UP000018550">
    <property type="component" value="Chromosome"/>
</dbReference>
<gene>
    <name evidence="8" type="ORF">SAPIS_v1c06260</name>
</gene>
<dbReference type="InterPro" id="IPR029063">
    <property type="entry name" value="SAM-dependent_MTases_sf"/>
</dbReference>
<dbReference type="InterPro" id="IPR017985">
    <property type="entry name" value="MeTrfase_CN4_CS"/>
</dbReference>
<dbReference type="PATRIC" id="fig|1276258.3.peg.638"/>
<reference evidence="8 9" key="1">
    <citation type="journal article" date="2014" name="Genome Announc.">
        <title>Complete Genome Sequence of Spiroplasma apis B31T (ATCC 33834), a Bacterium Associated with May Disease of Honeybees (Apis mellifera).</title>
        <authorList>
            <person name="Ku C."/>
            <person name="Lo W.S."/>
            <person name="Chen L.L."/>
            <person name="Kuo C.H."/>
        </authorList>
    </citation>
    <scope>NUCLEOTIDE SEQUENCE [LARGE SCALE GENOMIC DNA]</scope>
    <source>
        <strain evidence="8">B31</strain>
    </source>
</reference>
<protein>
    <recommendedName>
        <fullName evidence="2">site-specific DNA-methyltransferase (cytosine-N(4)-specific)</fullName>
        <ecNumber evidence="2">2.1.1.113</ecNumber>
    </recommendedName>
</protein>
<keyword evidence="5" id="KW-0949">S-adenosyl-L-methionine</keyword>
<evidence type="ECO:0000256" key="7">
    <source>
        <dbReference type="ARBA" id="ARBA00049120"/>
    </source>
</evidence>
<dbReference type="GO" id="GO:0015667">
    <property type="term" value="F:site-specific DNA-methyltransferase (cytosine-N4-specific) activity"/>
    <property type="evidence" value="ECO:0007669"/>
    <property type="project" value="UniProtKB-EC"/>
</dbReference>
<evidence type="ECO:0000313" key="8">
    <source>
        <dbReference type="EMBL" id="AHB36471.1"/>
    </source>
</evidence>
<keyword evidence="3 8" id="KW-0489">Methyltransferase</keyword>
<dbReference type="GO" id="GO:0032259">
    <property type="term" value="P:methylation"/>
    <property type="evidence" value="ECO:0007669"/>
    <property type="project" value="UniProtKB-KW"/>
</dbReference>
<dbReference type="PROSITE" id="PS00093">
    <property type="entry name" value="N4_MTASE"/>
    <property type="match status" value="1"/>
</dbReference>
<evidence type="ECO:0000256" key="4">
    <source>
        <dbReference type="ARBA" id="ARBA00022679"/>
    </source>
</evidence>
<evidence type="ECO:0000256" key="6">
    <source>
        <dbReference type="ARBA" id="ARBA00022747"/>
    </source>
</evidence>
<dbReference type="EC" id="2.1.1.113" evidence="2"/>
<sequence>MKIYDKNWNFKDFSMKELVHGIHPYPAMLMPRIIRAILKENEDIKSFLDPYMGSGTSIVEAQMQCVDKIYGVDLNPLAVLIAKVKTDTYNIDLLKSEIQKCIDFDFLQIDFKMFTFNIIDTWFKKNTIEDLSKIKSYIDKEVSLENKNFFKVCFSETIRACSMTRNGEFKLYRIQKEKRNLHNPNVFDCFFNILKNNLFMIEEYSNFKKRSMIKLFNKSVLNISEQDIPDNSIELVVTSPPYGDSRTTVAYGQFSRLSNEWLNIENANKLDNLLMGGTKNTEDKNYVFDIKELDETINEIKEKEKHFKSKRYLEVIYFFVDYYNSIKMVSKKVKKGGVVVYVVGNRRVRNIEIPLDDITVRMFEKNGFKHKKTIIRDILNKRMPSLASNSNNKVGVIPTMSKEYIVIMCKVT</sequence>
<comment type="similarity">
    <text evidence="1">Belongs to the N(4)/N(6)-methyltransferase family. N(4) subfamily.</text>
</comment>
<dbReference type="GO" id="GO:0009307">
    <property type="term" value="P:DNA restriction-modification system"/>
    <property type="evidence" value="ECO:0007669"/>
    <property type="project" value="UniProtKB-KW"/>
</dbReference>
<evidence type="ECO:0000313" key="9">
    <source>
        <dbReference type="Proteomes" id="UP000018550"/>
    </source>
</evidence>
<dbReference type="GO" id="GO:0003677">
    <property type="term" value="F:DNA binding"/>
    <property type="evidence" value="ECO:0007669"/>
    <property type="project" value="InterPro"/>
</dbReference>
<dbReference type="AlphaFoldDB" id="V5RK36"/>
<dbReference type="OrthoDB" id="9800801at2"/>
<dbReference type="HOGENOM" id="CLU_027633_1_0_14"/>
<organism evidence="8 9">
    <name type="scientific">Spiroplasma apis B31</name>
    <dbReference type="NCBI Taxonomy" id="1276258"/>
    <lineage>
        <taxon>Bacteria</taxon>
        <taxon>Bacillati</taxon>
        <taxon>Mycoplasmatota</taxon>
        <taxon>Mollicutes</taxon>
        <taxon>Entomoplasmatales</taxon>
        <taxon>Spiroplasmataceae</taxon>
        <taxon>Spiroplasma</taxon>
    </lineage>
</organism>
<keyword evidence="9" id="KW-1185">Reference proteome</keyword>
<evidence type="ECO:0000256" key="3">
    <source>
        <dbReference type="ARBA" id="ARBA00022603"/>
    </source>
</evidence>
<keyword evidence="6" id="KW-0680">Restriction system</keyword>
<keyword evidence="4 8" id="KW-0808">Transferase</keyword>
<evidence type="ECO:0000256" key="5">
    <source>
        <dbReference type="ARBA" id="ARBA00022691"/>
    </source>
</evidence>
<dbReference type="eggNOG" id="COG0863">
    <property type="taxonomic scope" value="Bacteria"/>
</dbReference>
<proteinExistence type="inferred from homology"/>